<reference evidence="1" key="1">
    <citation type="submission" date="2020-01" db="EMBL/GenBank/DDBJ databases">
        <authorList>
            <person name="Meier V. D."/>
            <person name="Meier V D."/>
        </authorList>
    </citation>
    <scope>NUCLEOTIDE SEQUENCE</scope>
    <source>
        <strain evidence="1">HLG_WM_MAG_03</strain>
    </source>
</reference>
<sequence>MKKAFSLIEVIFVLVILGIVASLSSQIIVQVYENYITQRAIYNVSTKTELVANQIVNRLTYRIQGSTISKQHQNFLNNKLSGTPAAIAADDWLPLKDIPTGEEYTSIEWIGYDNDSFSARQNPAWSGIADYENASRNAFTTPGSNLGDAATIMSNLSGGQVDLTTTPAAILFAQDDNYYTDTAEYNPQCMGLIREVDANTSCIFPVLQSGADGLNFTRAQDPNNATVLPKIITERYKMAWSAYAIAPEDRDGDANNDGIDDDGLYDLVLYYNYQPWNGESYMDDTTPRSTLMRNVTIFKFSENGGVINFKLCASENIGQDFNVTTCKQKVVIR</sequence>
<dbReference type="InterPro" id="IPR012902">
    <property type="entry name" value="N_methyl_site"/>
</dbReference>
<dbReference type="SUPFAM" id="SSF54523">
    <property type="entry name" value="Pili subunits"/>
    <property type="match status" value="1"/>
</dbReference>
<accession>A0A6S6TEH2</accession>
<dbReference type="InterPro" id="IPR045584">
    <property type="entry name" value="Pilin-like"/>
</dbReference>
<dbReference type="Pfam" id="PF07963">
    <property type="entry name" value="N_methyl"/>
    <property type="match status" value="1"/>
</dbReference>
<organism evidence="1">
    <name type="scientific">uncultured Sulfurovum sp</name>
    <dbReference type="NCBI Taxonomy" id="269237"/>
    <lineage>
        <taxon>Bacteria</taxon>
        <taxon>Pseudomonadati</taxon>
        <taxon>Campylobacterota</taxon>
        <taxon>Epsilonproteobacteria</taxon>
        <taxon>Campylobacterales</taxon>
        <taxon>Sulfurovaceae</taxon>
        <taxon>Sulfurovum</taxon>
        <taxon>environmental samples</taxon>
    </lineage>
</organism>
<gene>
    <name evidence="1" type="ORF">HELGO_WM19798</name>
</gene>
<evidence type="ECO:0008006" key="2">
    <source>
        <dbReference type="Google" id="ProtNLM"/>
    </source>
</evidence>
<dbReference type="AlphaFoldDB" id="A0A6S6TEH2"/>
<dbReference type="EMBL" id="CACVAR010000278">
    <property type="protein sequence ID" value="CAA6817734.1"/>
    <property type="molecule type" value="Genomic_DNA"/>
</dbReference>
<proteinExistence type="predicted"/>
<dbReference type="NCBIfam" id="TIGR02532">
    <property type="entry name" value="IV_pilin_GFxxxE"/>
    <property type="match status" value="1"/>
</dbReference>
<evidence type="ECO:0000313" key="1">
    <source>
        <dbReference type="EMBL" id="CAA6817734.1"/>
    </source>
</evidence>
<protein>
    <recommendedName>
        <fullName evidence="2">Type II secretion system protein</fullName>
    </recommendedName>
</protein>
<name>A0A6S6TEH2_9BACT</name>